<dbReference type="RefSeq" id="XP_056047964.1">
    <property type="nucleotide sequence ID" value="XM_056203057.1"/>
</dbReference>
<dbReference type="KEGG" id="amus:LMH87_003184"/>
<gene>
    <name evidence="1" type="ORF">LMH87_003184</name>
</gene>
<proteinExistence type="predicted"/>
<reference evidence="1" key="1">
    <citation type="journal article" date="2023" name="Access Microbiol">
        <title>De-novo genome assembly for Akanthomyces muscarius, a biocontrol agent of insect agricultural pests.</title>
        <authorList>
            <person name="Erdos Z."/>
            <person name="Studholme D.J."/>
            <person name="Raymond B."/>
            <person name="Sharma M."/>
        </authorList>
    </citation>
    <scope>NUCLEOTIDE SEQUENCE</scope>
    <source>
        <strain evidence="1">Ve6</strain>
    </source>
</reference>
<name>A0A9W8Q2U2_AKAMU</name>
<dbReference type="GeneID" id="80890343"/>
<keyword evidence="2" id="KW-1185">Reference proteome</keyword>
<dbReference type="Proteomes" id="UP001144673">
    <property type="component" value="Chromosome 2"/>
</dbReference>
<protein>
    <submittedName>
        <fullName evidence="1">Uncharacterized protein</fullName>
    </submittedName>
</protein>
<evidence type="ECO:0000313" key="2">
    <source>
        <dbReference type="Proteomes" id="UP001144673"/>
    </source>
</evidence>
<evidence type="ECO:0000313" key="1">
    <source>
        <dbReference type="EMBL" id="KAJ4144294.1"/>
    </source>
</evidence>
<organism evidence="1 2">
    <name type="scientific">Akanthomyces muscarius</name>
    <name type="common">Entomopathogenic fungus</name>
    <name type="synonym">Lecanicillium muscarium</name>
    <dbReference type="NCBI Taxonomy" id="2231603"/>
    <lineage>
        <taxon>Eukaryota</taxon>
        <taxon>Fungi</taxon>
        <taxon>Dikarya</taxon>
        <taxon>Ascomycota</taxon>
        <taxon>Pezizomycotina</taxon>
        <taxon>Sordariomycetes</taxon>
        <taxon>Hypocreomycetidae</taxon>
        <taxon>Hypocreales</taxon>
        <taxon>Cordycipitaceae</taxon>
        <taxon>Akanthomyces</taxon>
    </lineage>
</organism>
<dbReference type="AlphaFoldDB" id="A0A9W8Q2U2"/>
<accession>A0A9W8Q2U2</accession>
<sequence length="105" mass="12216">MRFPNAAAQNFIFVFVSEFTEINVEPMSHRGRSDEDIEEMNDFRVGFVISQLFCQCEVAKHHEHTLQYVQKAQLCSFIVRGWTMLAIALLDLDSLRLREHLKTAV</sequence>
<dbReference type="EMBL" id="JAJHUN010000011">
    <property type="protein sequence ID" value="KAJ4144294.1"/>
    <property type="molecule type" value="Genomic_DNA"/>
</dbReference>
<comment type="caution">
    <text evidence="1">The sequence shown here is derived from an EMBL/GenBank/DDBJ whole genome shotgun (WGS) entry which is preliminary data.</text>
</comment>